<evidence type="ECO:0000313" key="1">
    <source>
        <dbReference type="EMBL" id="RIB04394.1"/>
    </source>
</evidence>
<proteinExistence type="predicted"/>
<comment type="caution">
    <text evidence="1">The sequence shown here is derived from an EMBL/GenBank/DDBJ whole genome shotgun (WGS) entry which is preliminary data.</text>
</comment>
<dbReference type="STRING" id="44941.A0A397U2G5"/>
<dbReference type="AlphaFoldDB" id="A0A397U2G5"/>
<dbReference type="OrthoDB" id="5378913at2759"/>
<keyword evidence="2" id="KW-1185">Reference proteome</keyword>
<protein>
    <recommendedName>
        <fullName evidence="3">PAS domain-containing protein</fullName>
    </recommendedName>
</protein>
<gene>
    <name evidence="1" type="ORF">C2G38_2120765</name>
</gene>
<sequence>MSSPLMMLNKSENSNFIDMVYNFDWSSTPLGPIDTWDPALKNATNLCLKSELPISIYIDPSKWIMLYNKAFASILKSVHPALGKQFKEVWPERYDTYISLDFNKIVTTGKGLCYKDLSKIGQLRFSNLGIICALWCLAQETTQNVLNTRRLKLLGEFGHFSSSKYS</sequence>
<accession>A0A397U2G5</accession>
<evidence type="ECO:0008006" key="3">
    <source>
        <dbReference type="Google" id="ProtNLM"/>
    </source>
</evidence>
<dbReference type="EMBL" id="QKWP01002191">
    <property type="protein sequence ID" value="RIB04394.1"/>
    <property type="molecule type" value="Genomic_DNA"/>
</dbReference>
<evidence type="ECO:0000313" key="2">
    <source>
        <dbReference type="Proteomes" id="UP000266673"/>
    </source>
</evidence>
<dbReference type="Proteomes" id="UP000266673">
    <property type="component" value="Unassembled WGS sequence"/>
</dbReference>
<name>A0A397U2G5_9GLOM</name>
<organism evidence="1 2">
    <name type="scientific">Gigaspora rosea</name>
    <dbReference type="NCBI Taxonomy" id="44941"/>
    <lineage>
        <taxon>Eukaryota</taxon>
        <taxon>Fungi</taxon>
        <taxon>Fungi incertae sedis</taxon>
        <taxon>Mucoromycota</taxon>
        <taxon>Glomeromycotina</taxon>
        <taxon>Glomeromycetes</taxon>
        <taxon>Diversisporales</taxon>
        <taxon>Gigasporaceae</taxon>
        <taxon>Gigaspora</taxon>
    </lineage>
</organism>
<reference evidence="1 2" key="1">
    <citation type="submission" date="2018-06" db="EMBL/GenBank/DDBJ databases">
        <title>Comparative genomics reveals the genomic features of Rhizophagus irregularis, R. cerebriforme, R. diaphanum and Gigaspora rosea, and their symbiotic lifestyle signature.</title>
        <authorList>
            <person name="Morin E."/>
            <person name="San Clemente H."/>
            <person name="Chen E.C.H."/>
            <person name="De La Providencia I."/>
            <person name="Hainaut M."/>
            <person name="Kuo A."/>
            <person name="Kohler A."/>
            <person name="Murat C."/>
            <person name="Tang N."/>
            <person name="Roy S."/>
            <person name="Loubradou J."/>
            <person name="Henrissat B."/>
            <person name="Grigoriev I.V."/>
            <person name="Corradi N."/>
            <person name="Roux C."/>
            <person name="Martin F.M."/>
        </authorList>
    </citation>
    <scope>NUCLEOTIDE SEQUENCE [LARGE SCALE GENOMIC DNA]</scope>
    <source>
        <strain evidence="1 2">DAOM 194757</strain>
    </source>
</reference>